<dbReference type="Pfam" id="PF17851">
    <property type="entry name" value="GH43_C2"/>
    <property type="match status" value="1"/>
</dbReference>
<dbReference type="InterPro" id="IPR041542">
    <property type="entry name" value="GH43_C2"/>
</dbReference>
<feature type="domain" description="Beta-xylosidase C-terminal Concanavalin A-like" evidence="1">
    <location>
        <begin position="23"/>
        <end position="139"/>
    </location>
</feature>
<feature type="non-terminal residue" evidence="2">
    <location>
        <position position="1"/>
    </location>
</feature>
<name>A0A060CBV9_9ACTN</name>
<organism evidence="2">
    <name type="scientific">uncultured Streptomyces sp</name>
    <dbReference type="NCBI Taxonomy" id="174707"/>
    <lineage>
        <taxon>Bacteria</taxon>
        <taxon>Bacillati</taxon>
        <taxon>Actinomycetota</taxon>
        <taxon>Actinomycetes</taxon>
        <taxon>Kitasatosporales</taxon>
        <taxon>Streptomycetaceae</taxon>
        <taxon>Streptomyces</taxon>
        <taxon>environmental samples</taxon>
    </lineage>
</organism>
<feature type="non-terminal residue" evidence="2">
    <location>
        <position position="144"/>
    </location>
</feature>
<dbReference type="Gene3D" id="2.60.120.200">
    <property type="match status" value="1"/>
</dbReference>
<evidence type="ECO:0000259" key="1">
    <source>
        <dbReference type="Pfam" id="PF17851"/>
    </source>
</evidence>
<dbReference type="AlphaFoldDB" id="A0A060CBV9"/>
<evidence type="ECO:0000313" key="2">
    <source>
        <dbReference type="EMBL" id="AIA90510.1"/>
    </source>
</evidence>
<proteinExistence type="predicted"/>
<accession>A0A060CBV9</accession>
<reference evidence="2" key="1">
    <citation type="journal article" date="2013" name="Environ. Microbiol.">
        <title>Seasonally variable intestinal metagenomes of the red palm weevil (Rhynchophorus ferrugineus).</title>
        <authorList>
            <person name="Jia S."/>
            <person name="Zhang X."/>
            <person name="Zhang G."/>
            <person name="Yin A."/>
            <person name="Zhang S."/>
            <person name="Li F."/>
            <person name="Wang L."/>
            <person name="Zhao D."/>
            <person name="Yun Q."/>
            <person name="Tala"/>
            <person name="Wang J."/>
            <person name="Sun G."/>
            <person name="Baabdullah M."/>
            <person name="Yu X."/>
            <person name="Hu S."/>
            <person name="Al-Mssallem I.S."/>
            <person name="Yu J."/>
        </authorList>
    </citation>
    <scope>NUCLEOTIDE SEQUENCE</scope>
</reference>
<dbReference type="InterPro" id="IPR013320">
    <property type="entry name" value="ConA-like_dom_sf"/>
</dbReference>
<dbReference type="EMBL" id="KF123209">
    <property type="protein sequence ID" value="AIA90510.1"/>
    <property type="molecule type" value="Genomic_DNA"/>
</dbReference>
<sequence>EQSLVAVRLEEFRVRPPRGWIFPESFTKRPGWRVITTPRMHYYLRVTHDEELGKALGIALTDLGNYEELRGCQISIGTWPDVYLRAEIDRDRLQFSASPDGADWRAIGPPLDASKLSDDYAAGFTGAMIALCAQDLGRNRSVLL</sequence>
<protein>
    <submittedName>
        <fullName evidence="2">CAZy families GH43 protein</fullName>
    </submittedName>
</protein>
<dbReference type="SUPFAM" id="SSF49899">
    <property type="entry name" value="Concanavalin A-like lectins/glucanases"/>
    <property type="match status" value="1"/>
</dbReference>